<dbReference type="PANTHER" id="PTHR10869:SF235">
    <property type="entry name" value="PROCOLLAGEN-PROLINE 4-DIOXYGENASE"/>
    <property type="match status" value="1"/>
</dbReference>
<dbReference type="Pfam" id="PF13640">
    <property type="entry name" value="2OG-FeII_Oxy_3"/>
    <property type="match status" value="1"/>
</dbReference>
<reference evidence="14" key="1">
    <citation type="submission" date="2021-01" db="EMBL/GenBank/DDBJ databases">
        <authorList>
            <person name="Corre E."/>
            <person name="Pelletier E."/>
            <person name="Niang G."/>
            <person name="Scheremetjew M."/>
            <person name="Finn R."/>
            <person name="Kale V."/>
            <person name="Holt S."/>
            <person name="Cochrane G."/>
            <person name="Meng A."/>
            <person name="Brown T."/>
            <person name="Cohen L."/>
        </authorList>
    </citation>
    <scope>NUCLEOTIDE SEQUENCE</scope>
    <source>
        <strain evidence="14">CCMP3105</strain>
    </source>
</reference>
<feature type="domain" description="ShKT" evidence="13">
    <location>
        <begin position="29"/>
        <end position="67"/>
    </location>
</feature>
<feature type="domain" description="Fe2OG dioxygenase" evidence="12">
    <location>
        <begin position="220"/>
        <end position="324"/>
    </location>
</feature>
<proteinExistence type="predicted"/>
<evidence type="ECO:0000256" key="7">
    <source>
        <dbReference type="ARBA" id="ARBA00022989"/>
    </source>
</evidence>
<evidence type="ECO:0000256" key="3">
    <source>
        <dbReference type="ARBA" id="ARBA00004308"/>
    </source>
</evidence>
<feature type="chain" id="PRO_5031527537" description="Fe2OG dioxygenase domain-containing protein" evidence="11">
    <location>
        <begin position="26"/>
        <end position="358"/>
    </location>
</feature>
<dbReference type="GO" id="GO:0005783">
    <property type="term" value="C:endoplasmic reticulum"/>
    <property type="evidence" value="ECO:0007669"/>
    <property type="project" value="TreeGrafter"/>
</dbReference>
<comment type="cofactor">
    <cofactor evidence="1">
        <name>L-ascorbate</name>
        <dbReference type="ChEBI" id="CHEBI:38290"/>
    </cofactor>
</comment>
<comment type="subcellular location">
    <subcellularLocation>
        <location evidence="3">Endomembrane system</location>
    </subcellularLocation>
    <subcellularLocation>
        <location evidence="2">Membrane</location>
        <topology evidence="2">Single-pass membrane protein</topology>
    </subcellularLocation>
</comment>
<dbReference type="GO" id="GO:0016020">
    <property type="term" value="C:membrane"/>
    <property type="evidence" value="ECO:0007669"/>
    <property type="project" value="UniProtKB-SubCell"/>
</dbReference>
<keyword evidence="11" id="KW-0732">Signal</keyword>
<keyword evidence="4" id="KW-0812">Transmembrane</keyword>
<sequence length="358" mass="40946">MYWARPQPLVGTVLAILGLLCAGLANPDCRDSHTNCEGWAEAGECIKNPEYMATGCCVSCRKVAAHCEDHEQECSNWAASGECRRNIDYMVPACPLSCRVCHVHFRPDCRRPPGTPEVVQSGTVDKTFQRVLTDFPQYRPQVLHRDPWVLQLEGFLQLWEADRLVQHAGRGLTRSLAADKLSEIRTSTQTFCNHPECLSDGLVQAVWSRIANVTRVPRENAEHMQLLRYEPGQAYREHHDQNAHRLAAWGPRLYTFFMYLSDVEEGGETVFPGLNITVQPRKGRALLWPSVHSDHPFTVDDRTRHEAVAVRKGLKYAANFWLHPYDFQGPYLRGCQQTVYFQDFLLDEIWPVEENKEL</sequence>
<dbReference type="SMART" id="SM00254">
    <property type="entry name" value="ShKT"/>
    <property type="match status" value="2"/>
</dbReference>
<evidence type="ECO:0008006" key="15">
    <source>
        <dbReference type="Google" id="ProtNLM"/>
    </source>
</evidence>
<dbReference type="SMART" id="SM00702">
    <property type="entry name" value="P4Hc"/>
    <property type="match status" value="1"/>
</dbReference>
<evidence type="ECO:0000313" key="14">
    <source>
        <dbReference type="EMBL" id="CAE4647025.1"/>
    </source>
</evidence>
<dbReference type="AlphaFoldDB" id="A0A7S4WDZ4"/>
<name>A0A7S4WDZ4_9DINO</name>
<dbReference type="InterPro" id="IPR005123">
    <property type="entry name" value="Oxoglu/Fe-dep_dioxygenase_dom"/>
</dbReference>
<dbReference type="PANTHER" id="PTHR10869">
    <property type="entry name" value="PROLYL 4-HYDROXYLASE ALPHA SUBUNIT"/>
    <property type="match status" value="1"/>
</dbReference>
<dbReference type="EMBL" id="HBNR01071766">
    <property type="protein sequence ID" value="CAE4647025.1"/>
    <property type="molecule type" value="Transcribed_RNA"/>
</dbReference>
<gene>
    <name evidence="14" type="ORF">AMON00008_LOCUS50859</name>
</gene>
<keyword evidence="8" id="KW-0560">Oxidoreductase</keyword>
<protein>
    <recommendedName>
        <fullName evidence="15">Fe2OG dioxygenase domain-containing protein</fullName>
    </recommendedName>
</protein>
<dbReference type="Pfam" id="PF01549">
    <property type="entry name" value="ShK"/>
    <property type="match status" value="2"/>
</dbReference>
<dbReference type="PROSITE" id="PS51670">
    <property type="entry name" value="SHKT"/>
    <property type="match status" value="1"/>
</dbReference>
<dbReference type="InterPro" id="IPR003582">
    <property type="entry name" value="ShKT_dom"/>
</dbReference>
<evidence type="ECO:0000256" key="11">
    <source>
        <dbReference type="SAM" id="SignalP"/>
    </source>
</evidence>
<evidence type="ECO:0000256" key="1">
    <source>
        <dbReference type="ARBA" id="ARBA00001961"/>
    </source>
</evidence>
<keyword evidence="9" id="KW-0408">Iron</keyword>
<keyword evidence="5" id="KW-0479">Metal-binding</keyword>
<dbReference type="GO" id="GO:0031418">
    <property type="term" value="F:L-ascorbic acid binding"/>
    <property type="evidence" value="ECO:0007669"/>
    <property type="project" value="InterPro"/>
</dbReference>
<accession>A0A7S4WDZ4</accession>
<evidence type="ECO:0000256" key="4">
    <source>
        <dbReference type="ARBA" id="ARBA00022692"/>
    </source>
</evidence>
<dbReference type="Gene3D" id="2.60.120.620">
    <property type="entry name" value="q2cbj1_9rhob like domain"/>
    <property type="match status" value="1"/>
</dbReference>
<dbReference type="PROSITE" id="PS51471">
    <property type="entry name" value="FE2OG_OXY"/>
    <property type="match status" value="1"/>
</dbReference>
<evidence type="ECO:0000259" key="13">
    <source>
        <dbReference type="PROSITE" id="PS51670"/>
    </source>
</evidence>
<dbReference type="InterPro" id="IPR044862">
    <property type="entry name" value="Pro_4_hyd_alph_FE2OG_OXY"/>
</dbReference>
<evidence type="ECO:0000256" key="6">
    <source>
        <dbReference type="ARBA" id="ARBA00022964"/>
    </source>
</evidence>
<dbReference type="GO" id="GO:0005506">
    <property type="term" value="F:iron ion binding"/>
    <property type="evidence" value="ECO:0007669"/>
    <property type="project" value="InterPro"/>
</dbReference>
<evidence type="ECO:0000256" key="2">
    <source>
        <dbReference type="ARBA" id="ARBA00004167"/>
    </source>
</evidence>
<feature type="signal peptide" evidence="11">
    <location>
        <begin position="1"/>
        <end position="25"/>
    </location>
</feature>
<evidence type="ECO:0000256" key="9">
    <source>
        <dbReference type="ARBA" id="ARBA00023004"/>
    </source>
</evidence>
<evidence type="ECO:0000256" key="8">
    <source>
        <dbReference type="ARBA" id="ARBA00023002"/>
    </source>
</evidence>
<keyword evidence="10" id="KW-0472">Membrane</keyword>
<keyword evidence="6" id="KW-0223">Dioxygenase</keyword>
<organism evidence="14">
    <name type="scientific">Alexandrium monilatum</name>
    <dbReference type="NCBI Taxonomy" id="311494"/>
    <lineage>
        <taxon>Eukaryota</taxon>
        <taxon>Sar</taxon>
        <taxon>Alveolata</taxon>
        <taxon>Dinophyceae</taxon>
        <taxon>Gonyaulacales</taxon>
        <taxon>Pyrocystaceae</taxon>
        <taxon>Alexandrium</taxon>
    </lineage>
</organism>
<dbReference type="InterPro" id="IPR045054">
    <property type="entry name" value="P4HA-like"/>
</dbReference>
<dbReference type="InterPro" id="IPR006620">
    <property type="entry name" value="Pro_4_hyd_alph"/>
</dbReference>
<evidence type="ECO:0000256" key="5">
    <source>
        <dbReference type="ARBA" id="ARBA00022723"/>
    </source>
</evidence>
<evidence type="ECO:0000259" key="12">
    <source>
        <dbReference type="PROSITE" id="PS51471"/>
    </source>
</evidence>
<keyword evidence="7" id="KW-1133">Transmembrane helix</keyword>
<dbReference type="GO" id="GO:0004656">
    <property type="term" value="F:procollagen-proline 4-dioxygenase activity"/>
    <property type="evidence" value="ECO:0007669"/>
    <property type="project" value="TreeGrafter"/>
</dbReference>
<evidence type="ECO:0000256" key="10">
    <source>
        <dbReference type="ARBA" id="ARBA00023136"/>
    </source>
</evidence>